<evidence type="ECO:0000256" key="3">
    <source>
        <dbReference type="SAM" id="MobiDB-lite"/>
    </source>
</evidence>
<dbReference type="WBParaSite" id="HPLM_0001121601-mRNA-1">
    <property type="protein sequence ID" value="HPLM_0001121601-mRNA-1"/>
    <property type="gene ID" value="HPLM_0001121601"/>
</dbReference>
<feature type="transmembrane region" description="Helical" evidence="4">
    <location>
        <begin position="158"/>
        <end position="178"/>
    </location>
</feature>
<evidence type="ECO:0000256" key="4">
    <source>
        <dbReference type="SAM" id="Phobius"/>
    </source>
</evidence>
<dbReference type="EMBL" id="UZAF01017495">
    <property type="protein sequence ID" value="VDO42229.1"/>
    <property type="molecule type" value="Genomic_DNA"/>
</dbReference>
<name>A0A158QNT9_HAEPC</name>
<keyword evidence="2" id="KW-0067">ATP-binding</keyword>
<dbReference type="FunFam" id="1.20.58.80:FF:000002">
    <property type="entry name" value="Vacuolar protein sorting-associated protein 4A"/>
    <property type="match status" value="1"/>
</dbReference>
<dbReference type="PANTHER" id="PTHR23074:SF83">
    <property type="entry name" value="VACUOLAR PROTEIN SORTING-ASSOCIATED PROTEIN 4A"/>
    <property type="match status" value="1"/>
</dbReference>
<dbReference type="SUPFAM" id="SSF116846">
    <property type="entry name" value="MIT domain"/>
    <property type="match status" value="1"/>
</dbReference>
<evidence type="ECO:0000313" key="7">
    <source>
        <dbReference type="Proteomes" id="UP000268014"/>
    </source>
</evidence>
<keyword evidence="4" id="KW-1133">Transmembrane helix</keyword>
<accession>A0A158QNT9</accession>
<reference evidence="8" key="1">
    <citation type="submission" date="2016-04" db="UniProtKB">
        <authorList>
            <consortium name="WormBaseParasite"/>
        </authorList>
    </citation>
    <scope>IDENTIFICATION</scope>
</reference>
<dbReference type="OMA" id="CVREANQ"/>
<keyword evidence="4" id="KW-0812">Transmembrane</keyword>
<sequence>MATTSLQKAIELVTTATEEDKAGKYETAMTYYDQAISYFIHAIKYEAQGDKQKETIRSKCTTYLNRYEQIKKFLKEGKDKKPVKEGKDSKDSDSDEDADKKKLQDKLSGAIVMEKPNVKWSDIAGLETAKEALKEAVILPIKFPQLFTGRPLNVQQCLFFYFAILLPIVAFIITLMKIPNNDIPYSLL</sequence>
<keyword evidence="4" id="KW-0472">Membrane</keyword>
<dbReference type="OrthoDB" id="29072at2759"/>
<dbReference type="GO" id="GO:0007033">
    <property type="term" value="P:vacuole organization"/>
    <property type="evidence" value="ECO:0007669"/>
    <property type="project" value="TreeGrafter"/>
</dbReference>
<dbReference type="STRING" id="6290.A0A158QNT9"/>
<proteinExistence type="predicted"/>
<dbReference type="GO" id="GO:0016887">
    <property type="term" value="F:ATP hydrolysis activity"/>
    <property type="evidence" value="ECO:0007669"/>
    <property type="project" value="TreeGrafter"/>
</dbReference>
<evidence type="ECO:0000256" key="1">
    <source>
        <dbReference type="ARBA" id="ARBA00022741"/>
    </source>
</evidence>
<dbReference type="Gene3D" id="3.40.50.300">
    <property type="entry name" value="P-loop containing nucleotide triphosphate hydrolases"/>
    <property type="match status" value="1"/>
</dbReference>
<dbReference type="SMART" id="SM00745">
    <property type="entry name" value="MIT"/>
    <property type="match status" value="1"/>
</dbReference>
<dbReference type="InterPro" id="IPR036181">
    <property type="entry name" value="MIT_dom_sf"/>
</dbReference>
<dbReference type="AlphaFoldDB" id="A0A158QNT9"/>
<dbReference type="Proteomes" id="UP000268014">
    <property type="component" value="Unassembled WGS sequence"/>
</dbReference>
<protein>
    <submittedName>
        <fullName evidence="8">MIT domain-containing protein</fullName>
    </submittedName>
</protein>
<feature type="region of interest" description="Disordered" evidence="3">
    <location>
        <begin position="79"/>
        <end position="102"/>
    </location>
</feature>
<keyword evidence="7" id="KW-1185">Reference proteome</keyword>
<dbReference type="Pfam" id="PF04212">
    <property type="entry name" value="MIT"/>
    <property type="match status" value="1"/>
</dbReference>
<dbReference type="InterPro" id="IPR027417">
    <property type="entry name" value="P-loop_NTPase"/>
</dbReference>
<gene>
    <name evidence="6" type="ORF">HPLM_LOCUS11208</name>
</gene>
<evidence type="ECO:0000313" key="6">
    <source>
        <dbReference type="EMBL" id="VDO42229.1"/>
    </source>
</evidence>
<dbReference type="FunFam" id="3.40.50.300:FF:002287">
    <property type="entry name" value="MIT domain protein"/>
    <property type="match status" value="1"/>
</dbReference>
<evidence type="ECO:0000256" key="2">
    <source>
        <dbReference type="ARBA" id="ARBA00022840"/>
    </source>
</evidence>
<dbReference type="GO" id="GO:0016197">
    <property type="term" value="P:endosomal transport"/>
    <property type="evidence" value="ECO:0007669"/>
    <property type="project" value="TreeGrafter"/>
</dbReference>
<dbReference type="PANTHER" id="PTHR23074">
    <property type="entry name" value="AAA DOMAIN-CONTAINING"/>
    <property type="match status" value="1"/>
</dbReference>
<dbReference type="InterPro" id="IPR050304">
    <property type="entry name" value="MT-severing_AAA_ATPase"/>
</dbReference>
<evidence type="ECO:0000259" key="5">
    <source>
        <dbReference type="SMART" id="SM00745"/>
    </source>
</evidence>
<dbReference type="InterPro" id="IPR007330">
    <property type="entry name" value="MIT_dom"/>
</dbReference>
<dbReference type="GO" id="GO:0005524">
    <property type="term" value="F:ATP binding"/>
    <property type="evidence" value="ECO:0007669"/>
    <property type="project" value="UniProtKB-KW"/>
</dbReference>
<feature type="domain" description="MIT" evidence="5">
    <location>
        <begin position="2"/>
        <end position="81"/>
    </location>
</feature>
<evidence type="ECO:0000313" key="8">
    <source>
        <dbReference type="WBParaSite" id="HPLM_0001121601-mRNA-1"/>
    </source>
</evidence>
<dbReference type="Gene3D" id="1.20.58.80">
    <property type="entry name" value="Phosphotransferase system, lactose/cellobiose-type IIA subunit"/>
    <property type="match status" value="1"/>
</dbReference>
<dbReference type="SUPFAM" id="SSF52540">
    <property type="entry name" value="P-loop containing nucleoside triphosphate hydrolases"/>
    <property type="match status" value="1"/>
</dbReference>
<reference evidence="6 7" key="2">
    <citation type="submission" date="2018-11" db="EMBL/GenBank/DDBJ databases">
        <authorList>
            <consortium name="Pathogen Informatics"/>
        </authorList>
    </citation>
    <scope>NUCLEOTIDE SEQUENCE [LARGE SCALE GENOMIC DNA]</scope>
    <source>
        <strain evidence="6 7">MHpl1</strain>
    </source>
</reference>
<organism evidence="8">
    <name type="scientific">Haemonchus placei</name>
    <name type="common">Barber's pole worm</name>
    <dbReference type="NCBI Taxonomy" id="6290"/>
    <lineage>
        <taxon>Eukaryota</taxon>
        <taxon>Metazoa</taxon>
        <taxon>Ecdysozoa</taxon>
        <taxon>Nematoda</taxon>
        <taxon>Chromadorea</taxon>
        <taxon>Rhabditida</taxon>
        <taxon>Rhabditina</taxon>
        <taxon>Rhabditomorpha</taxon>
        <taxon>Strongyloidea</taxon>
        <taxon>Trichostrongylidae</taxon>
        <taxon>Haemonchus</taxon>
    </lineage>
</organism>
<keyword evidence="1" id="KW-0547">Nucleotide-binding</keyword>